<dbReference type="InterPro" id="IPR036318">
    <property type="entry name" value="FAD-bd_PCMH-like_sf"/>
</dbReference>
<dbReference type="SUPFAM" id="SSF56194">
    <property type="entry name" value="Uridine diphospho-N-Acetylenolpyruvylglucosamine reductase, MurB, C-terminal domain"/>
    <property type="match status" value="1"/>
</dbReference>
<dbReference type="InterPro" id="IPR036635">
    <property type="entry name" value="MurB_C_sf"/>
</dbReference>
<keyword evidence="13 16" id="KW-0131">Cell cycle</keyword>
<comment type="function">
    <text evidence="2 16">Cell wall formation.</text>
</comment>
<dbReference type="NCBIfam" id="TIGR00179">
    <property type="entry name" value="murB"/>
    <property type="match status" value="1"/>
</dbReference>
<dbReference type="InterPro" id="IPR011601">
    <property type="entry name" value="MurB_C"/>
</dbReference>
<evidence type="ECO:0000256" key="13">
    <source>
        <dbReference type="ARBA" id="ARBA00023306"/>
    </source>
</evidence>
<dbReference type="GO" id="GO:0071949">
    <property type="term" value="F:FAD binding"/>
    <property type="evidence" value="ECO:0007669"/>
    <property type="project" value="InterPro"/>
</dbReference>
<dbReference type="SUPFAM" id="SSF56176">
    <property type="entry name" value="FAD-binding/transporter-associated domain-like"/>
    <property type="match status" value="1"/>
</dbReference>
<keyword evidence="9 16" id="KW-0521">NADP</keyword>
<dbReference type="KEGG" id="spoa:EQM13_04690"/>
<dbReference type="RefSeq" id="WP_128752066.1">
    <property type="nucleotide sequence ID" value="NZ_CP035282.1"/>
</dbReference>
<sequence length="302" mass="33094">MENIKNIFNDVIIKGSVLIDEPMKAHTSFKIGGPADLMVIPGNEGELLNAVNICRNNKINFYIMGNGTNLLVSDKGIRGVVIKVGDGLGEIRIENNIIKAGAGALLSTVSKVAMKNLLEGMEFASGIPGSIGGAVMMNAGAYGGEMKDIISRVKCLNEDGDIVYFNRDEMNFRYRKSRIGDENLIALEAEIELDCGDKEEIEKKMNELRDRRNLKQPLNVPSGGSTFKRPEGFFAGKLIEDSGLRGLRFGGAQVSEKHCGFIVNIDNATCEDVKKLIRIVQKVVQDNFDLTLEPEIKIIGEE</sequence>
<keyword evidence="12 16" id="KW-0560">Oxidoreductase</keyword>
<evidence type="ECO:0000256" key="15">
    <source>
        <dbReference type="ARBA" id="ARBA00048914"/>
    </source>
</evidence>
<organism evidence="18 19">
    <name type="scientific">Acidilutibacter cellobiosedens</name>
    <dbReference type="NCBI Taxonomy" id="2507161"/>
    <lineage>
        <taxon>Bacteria</taxon>
        <taxon>Bacillati</taxon>
        <taxon>Bacillota</taxon>
        <taxon>Tissierellia</taxon>
        <taxon>Tissierellales</taxon>
        <taxon>Acidilutibacteraceae</taxon>
        <taxon>Acidilutibacter</taxon>
    </lineage>
</organism>
<dbReference type="EMBL" id="CP035282">
    <property type="protein sequence ID" value="QAT60928.1"/>
    <property type="molecule type" value="Genomic_DNA"/>
</dbReference>
<dbReference type="Gene3D" id="3.30.465.10">
    <property type="match status" value="1"/>
</dbReference>
<evidence type="ECO:0000256" key="3">
    <source>
        <dbReference type="ARBA" id="ARBA00004496"/>
    </source>
</evidence>
<dbReference type="AlphaFoldDB" id="A0A410QAL9"/>
<dbReference type="GO" id="GO:0005829">
    <property type="term" value="C:cytosol"/>
    <property type="evidence" value="ECO:0007669"/>
    <property type="project" value="TreeGrafter"/>
</dbReference>
<feature type="active site" description="Proton donor" evidence="16">
    <location>
        <position position="225"/>
    </location>
</feature>
<dbReference type="GO" id="GO:0071555">
    <property type="term" value="P:cell wall organization"/>
    <property type="evidence" value="ECO:0007669"/>
    <property type="project" value="UniProtKB-KW"/>
</dbReference>
<evidence type="ECO:0000256" key="9">
    <source>
        <dbReference type="ARBA" id="ARBA00022857"/>
    </source>
</evidence>
<keyword evidence="5 16" id="KW-0963">Cytoplasm</keyword>
<reference evidence="19" key="1">
    <citation type="submission" date="2019-01" db="EMBL/GenBank/DDBJ databases">
        <title>Draft genomes of a novel of Sporanaerobacter strains.</title>
        <authorList>
            <person name="Ma S."/>
        </authorList>
    </citation>
    <scope>NUCLEOTIDE SEQUENCE [LARGE SCALE GENOMIC DNA]</scope>
    <source>
        <strain evidence="19">NJN-17</strain>
    </source>
</reference>
<dbReference type="InterPro" id="IPR016167">
    <property type="entry name" value="FAD-bd_PCMH_sub1"/>
</dbReference>
<keyword evidence="11 16" id="KW-0573">Peptidoglycan synthesis</keyword>
<dbReference type="InterPro" id="IPR006094">
    <property type="entry name" value="Oxid_FAD_bind_N"/>
</dbReference>
<dbReference type="UniPathway" id="UPA00219"/>
<evidence type="ECO:0000256" key="12">
    <source>
        <dbReference type="ARBA" id="ARBA00023002"/>
    </source>
</evidence>
<keyword evidence="8 16" id="KW-0274">FAD</keyword>
<evidence type="ECO:0000256" key="11">
    <source>
        <dbReference type="ARBA" id="ARBA00022984"/>
    </source>
</evidence>
<evidence type="ECO:0000256" key="2">
    <source>
        <dbReference type="ARBA" id="ARBA00003921"/>
    </source>
</evidence>
<evidence type="ECO:0000256" key="16">
    <source>
        <dbReference type="HAMAP-Rule" id="MF_00037"/>
    </source>
</evidence>
<comment type="cofactor">
    <cofactor evidence="1 16">
        <name>FAD</name>
        <dbReference type="ChEBI" id="CHEBI:57692"/>
    </cofactor>
</comment>
<gene>
    <name evidence="16 18" type="primary">murB</name>
    <name evidence="18" type="ORF">EQM13_04690</name>
</gene>
<dbReference type="PANTHER" id="PTHR21071">
    <property type="entry name" value="UDP-N-ACETYLENOLPYRUVOYLGLUCOSAMINE REDUCTASE"/>
    <property type="match status" value="1"/>
</dbReference>
<dbReference type="GO" id="GO:0008360">
    <property type="term" value="P:regulation of cell shape"/>
    <property type="evidence" value="ECO:0007669"/>
    <property type="project" value="UniProtKB-KW"/>
</dbReference>
<accession>A0A410QAL9</accession>
<evidence type="ECO:0000256" key="14">
    <source>
        <dbReference type="ARBA" id="ARBA00023316"/>
    </source>
</evidence>
<keyword evidence="10 16" id="KW-0133">Cell shape</keyword>
<dbReference type="Proteomes" id="UP000287969">
    <property type="component" value="Chromosome"/>
</dbReference>
<dbReference type="PROSITE" id="PS51387">
    <property type="entry name" value="FAD_PCMH"/>
    <property type="match status" value="1"/>
</dbReference>
<feature type="active site" evidence="16">
    <location>
        <position position="175"/>
    </location>
</feature>
<dbReference type="GO" id="GO:0008762">
    <property type="term" value="F:UDP-N-acetylmuramate dehydrogenase activity"/>
    <property type="evidence" value="ECO:0007669"/>
    <property type="project" value="UniProtKB-UniRule"/>
</dbReference>
<proteinExistence type="inferred from homology"/>
<comment type="similarity">
    <text evidence="16">Belongs to the MurB family.</text>
</comment>
<evidence type="ECO:0000256" key="5">
    <source>
        <dbReference type="ARBA" id="ARBA00022490"/>
    </source>
</evidence>
<dbReference type="Gene3D" id="3.30.43.10">
    <property type="entry name" value="Uridine Diphospho-n-acetylenolpyruvylglucosamine Reductase, domain 2"/>
    <property type="match status" value="1"/>
</dbReference>
<keyword evidence="14 16" id="KW-0961">Cell wall biogenesis/degradation</keyword>
<dbReference type="Gene3D" id="3.90.78.10">
    <property type="entry name" value="UDP-N-acetylenolpyruvoylglucosamine reductase, C-terminal domain"/>
    <property type="match status" value="1"/>
</dbReference>
<evidence type="ECO:0000256" key="10">
    <source>
        <dbReference type="ARBA" id="ARBA00022960"/>
    </source>
</evidence>
<evidence type="ECO:0000313" key="19">
    <source>
        <dbReference type="Proteomes" id="UP000287969"/>
    </source>
</evidence>
<feature type="domain" description="FAD-binding PCMH-type" evidence="17">
    <location>
        <begin position="31"/>
        <end position="198"/>
    </location>
</feature>
<keyword evidence="6 16" id="KW-0132">Cell division</keyword>
<evidence type="ECO:0000256" key="6">
    <source>
        <dbReference type="ARBA" id="ARBA00022618"/>
    </source>
</evidence>
<dbReference type="InterPro" id="IPR016166">
    <property type="entry name" value="FAD-bd_PCMH"/>
</dbReference>
<dbReference type="PANTHER" id="PTHR21071:SF4">
    <property type="entry name" value="UDP-N-ACETYLENOLPYRUVOYLGLUCOSAMINE REDUCTASE"/>
    <property type="match status" value="1"/>
</dbReference>
<feature type="active site" evidence="16">
    <location>
        <position position="295"/>
    </location>
</feature>
<dbReference type="NCBIfam" id="NF010480">
    <property type="entry name" value="PRK13905.1"/>
    <property type="match status" value="1"/>
</dbReference>
<evidence type="ECO:0000256" key="8">
    <source>
        <dbReference type="ARBA" id="ARBA00022827"/>
    </source>
</evidence>
<dbReference type="GO" id="GO:0009252">
    <property type="term" value="P:peptidoglycan biosynthetic process"/>
    <property type="evidence" value="ECO:0007669"/>
    <property type="project" value="UniProtKB-UniRule"/>
</dbReference>
<comment type="catalytic activity">
    <reaction evidence="15 16">
        <text>UDP-N-acetyl-alpha-D-muramate + NADP(+) = UDP-N-acetyl-3-O-(1-carboxyvinyl)-alpha-D-glucosamine + NADPH + H(+)</text>
        <dbReference type="Rhea" id="RHEA:12248"/>
        <dbReference type="ChEBI" id="CHEBI:15378"/>
        <dbReference type="ChEBI" id="CHEBI:57783"/>
        <dbReference type="ChEBI" id="CHEBI:58349"/>
        <dbReference type="ChEBI" id="CHEBI:68483"/>
        <dbReference type="ChEBI" id="CHEBI:70757"/>
        <dbReference type="EC" id="1.3.1.98"/>
    </reaction>
</comment>
<protein>
    <recommendedName>
        <fullName evidence="16">UDP-N-acetylenolpyruvoylglucosamine reductase</fullName>
        <ecNumber evidence="16">1.3.1.98</ecNumber>
    </recommendedName>
    <alternativeName>
        <fullName evidence="16">UDP-N-acetylmuramate dehydrogenase</fullName>
    </alternativeName>
</protein>
<evidence type="ECO:0000259" key="17">
    <source>
        <dbReference type="PROSITE" id="PS51387"/>
    </source>
</evidence>
<name>A0A410QAL9_9FIRM</name>
<dbReference type="EC" id="1.3.1.98" evidence="16"/>
<comment type="pathway">
    <text evidence="4 16">Cell wall biogenesis; peptidoglycan biosynthesis.</text>
</comment>
<dbReference type="GO" id="GO:0051301">
    <property type="term" value="P:cell division"/>
    <property type="evidence" value="ECO:0007669"/>
    <property type="project" value="UniProtKB-KW"/>
</dbReference>
<dbReference type="OrthoDB" id="9804753at2"/>
<dbReference type="InterPro" id="IPR003170">
    <property type="entry name" value="MurB"/>
</dbReference>
<dbReference type="Pfam" id="PF02873">
    <property type="entry name" value="MurB_C"/>
    <property type="match status" value="1"/>
</dbReference>
<comment type="subcellular location">
    <subcellularLocation>
        <location evidence="3 16">Cytoplasm</location>
    </subcellularLocation>
</comment>
<evidence type="ECO:0000313" key="18">
    <source>
        <dbReference type="EMBL" id="QAT60928.1"/>
    </source>
</evidence>
<evidence type="ECO:0000256" key="1">
    <source>
        <dbReference type="ARBA" id="ARBA00001974"/>
    </source>
</evidence>
<dbReference type="HAMAP" id="MF_00037">
    <property type="entry name" value="MurB"/>
    <property type="match status" value="1"/>
</dbReference>
<keyword evidence="19" id="KW-1185">Reference proteome</keyword>
<evidence type="ECO:0000256" key="7">
    <source>
        <dbReference type="ARBA" id="ARBA00022630"/>
    </source>
</evidence>
<keyword evidence="7 16" id="KW-0285">Flavoprotein</keyword>
<evidence type="ECO:0000256" key="4">
    <source>
        <dbReference type="ARBA" id="ARBA00004752"/>
    </source>
</evidence>
<dbReference type="InterPro" id="IPR016169">
    <property type="entry name" value="FAD-bd_PCMH_sub2"/>
</dbReference>
<dbReference type="Pfam" id="PF01565">
    <property type="entry name" value="FAD_binding_4"/>
    <property type="match status" value="1"/>
</dbReference>